<comment type="caution">
    <text evidence="1">The sequence shown here is derived from an EMBL/GenBank/DDBJ whole genome shotgun (WGS) entry which is preliminary data.</text>
</comment>
<protein>
    <submittedName>
        <fullName evidence="1">Uncharacterized protein</fullName>
    </submittedName>
</protein>
<keyword evidence="2" id="KW-1185">Reference proteome</keyword>
<accession>A0A016RT57</accession>
<dbReference type="Proteomes" id="UP000024635">
    <property type="component" value="Unassembled WGS sequence"/>
</dbReference>
<dbReference type="EMBL" id="JARK01001726">
    <property type="protein sequence ID" value="EYB81169.1"/>
    <property type="molecule type" value="Genomic_DNA"/>
</dbReference>
<evidence type="ECO:0000313" key="1">
    <source>
        <dbReference type="EMBL" id="EYB81169.1"/>
    </source>
</evidence>
<name>A0A016RT57_9BILA</name>
<sequence>MGDCRRGKSVKPTIVLEECSTLRRRCWPLRGRCASIMGGASLRPPSPAAAAANIGGRRRRCWRRAIANFGDRRSLLSLATVRPMRIYCGRLLPLSATATQGAILVEEYSG</sequence>
<dbReference type="AlphaFoldDB" id="A0A016RT57"/>
<gene>
    <name evidence="1" type="primary">Acey_s0390.g544</name>
    <name evidence="1" type="ORF">Y032_0390g544</name>
</gene>
<organism evidence="1 2">
    <name type="scientific">Ancylostoma ceylanicum</name>
    <dbReference type="NCBI Taxonomy" id="53326"/>
    <lineage>
        <taxon>Eukaryota</taxon>
        <taxon>Metazoa</taxon>
        <taxon>Ecdysozoa</taxon>
        <taxon>Nematoda</taxon>
        <taxon>Chromadorea</taxon>
        <taxon>Rhabditida</taxon>
        <taxon>Rhabditina</taxon>
        <taxon>Rhabditomorpha</taxon>
        <taxon>Strongyloidea</taxon>
        <taxon>Ancylostomatidae</taxon>
        <taxon>Ancylostomatinae</taxon>
        <taxon>Ancylostoma</taxon>
    </lineage>
</organism>
<proteinExistence type="predicted"/>
<reference evidence="2" key="1">
    <citation type="journal article" date="2015" name="Nat. Genet.">
        <title>The genome and transcriptome of the zoonotic hookworm Ancylostoma ceylanicum identify infection-specific gene families.</title>
        <authorList>
            <person name="Schwarz E.M."/>
            <person name="Hu Y."/>
            <person name="Antoshechkin I."/>
            <person name="Miller M.M."/>
            <person name="Sternberg P.W."/>
            <person name="Aroian R.V."/>
        </authorList>
    </citation>
    <scope>NUCLEOTIDE SEQUENCE</scope>
    <source>
        <strain evidence="2">HY135</strain>
    </source>
</reference>
<evidence type="ECO:0000313" key="2">
    <source>
        <dbReference type="Proteomes" id="UP000024635"/>
    </source>
</evidence>